<evidence type="ECO:0000256" key="1">
    <source>
        <dbReference type="ARBA" id="ARBA00004170"/>
    </source>
</evidence>
<evidence type="ECO:0000313" key="4">
    <source>
        <dbReference type="Proteomes" id="UP000241394"/>
    </source>
</evidence>
<evidence type="ECO:0000313" key="3">
    <source>
        <dbReference type="EMBL" id="PSS33864.1"/>
    </source>
</evidence>
<dbReference type="Pfam" id="PF00403">
    <property type="entry name" value="HMA"/>
    <property type="match status" value="1"/>
</dbReference>
<proteinExistence type="predicted"/>
<dbReference type="FunCoup" id="A0A2R6RV03">
    <property type="interactions" value="333"/>
</dbReference>
<dbReference type="PANTHER" id="PTHR47005:SF5">
    <property type="entry name" value="HEAVY METAL TRANSPORT_DETOXIFICATION SUPERFAMILY PROTEIN"/>
    <property type="match status" value="1"/>
</dbReference>
<dbReference type="AlphaFoldDB" id="A0A2R6RV03"/>
<name>A0A2R6RV03_ACTCC</name>
<comment type="caution">
    <text evidence="3">The sequence shown here is derived from an EMBL/GenBank/DDBJ whole genome shotgun (WGS) entry which is preliminary data.</text>
</comment>
<comment type="subcellular location">
    <subcellularLocation>
        <location evidence="1">Membrane</location>
        <topology evidence="1">Peripheral membrane protein</topology>
    </subcellularLocation>
</comment>
<organism evidence="3 4">
    <name type="scientific">Actinidia chinensis var. chinensis</name>
    <name type="common">Chinese soft-hair kiwi</name>
    <dbReference type="NCBI Taxonomy" id="1590841"/>
    <lineage>
        <taxon>Eukaryota</taxon>
        <taxon>Viridiplantae</taxon>
        <taxon>Streptophyta</taxon>
        <taxon>Embryophyta</taxon>
        <taxon>Tracheophyta</taxon>
        <taxon>Spermatophyta</taxon>
        <taxon>Magnoliopsida</taxon>
        <taxon>eudicotyledons</taxon>
        <taxon>Gunneridae</taxon>
        <taxon>Pentapetalae</taxon>
        <taxon>asterids</taxon>
        <taxon>Ericales</taxon>
        <taxon>Actinidiaceae</taxon>
        <taxon>Actinidia</taxon>
    </lineage>
</organism>
<dbReference type="Gramene" id="PSS33864">
    <property type="protein sequence ID" value="PSS33864"/>
    <property type="gene ID" value="CEY00_Acc04263"/>
</dbReference>
<dbReference type="GO" id="GO:0009626">
    <property type="term" value="P:plant-type hypersensitive response"/>
    <property type="evidence" value="ECO:0007669"/>
    <property type="project" value="UniProtKB-KW"/>
</dbReference>
<evidence type="ECO:0000259" key="2">
    <source>
        <dbReference type="PROSITE" id="PS50846"/>
    </source>
</evidence>
<dbReference type="STRING" id="1590841.A0A2R6RV03"/>
<accession>A0A2R6RV03</accession>
<dbReference type="InterPro" id="IPR006121">
    <property type="entry name" value="HMA_dom"/>
</dbReference>
<protein>
    <submittedName>
        <fullName evidence="3">Protein PYRICULARIA ORYZAE RESISTANCE 21 like</fullName>
    </submittedName>
</protein>
<dbReference type="EMBL" id="NKQK01000003">
    <property type="protein sequence ID" value="PSS33864.1"/>
    <property type="molecule type" value="Genomic_DNA"/>
</dbReference>
<dbReference type="SUPFAM" id="SSF55008">
    <property type="entry name" value="HMA, heavy metal-associated domain"/>
    <property type="match status" value="1"/>
</dbReference>
<dbReference type="OrthoDB" id="785270at2759"/>
<sequence>MSDEVTTMVLKVVDLQCHKCYKKIKNVLCKFPEIRNQAYDEKANTVTITVVCCNPEKMREKLCCKGGKTIKSIEIIKKPKPEPKPEPKPDPHPRRVCCWQCYEVHYGGPCYQGYGMPVPCYAGGCGCGCGYRYCQTKICYEENTPGCTIM</sequence>
<dbReference type="GO" id="GO:0046872">
    <property type="term" value="F:metal ion binding"/>
    <property type="evidence" value="ECO:0007669"/>
    <property type="project" value="InterPro"/>
</dbReference>
<reference evidence="3 4" key="1">
    <citation type="submission" date="2017-07" db="EMBL/GenBank/DDBJ databases">
        <title>An improved, manually edited Actinidia chinensis var. chinensis (kiwifruit) genome highlights the challenges associated with draft genomes and gene prediction in plants.</title>
        <authorList>
            <person name="Pilkington S."/>
            <person name="Crowhurst R."/>
            <person name="Hilario E."/>
            <person name="Nardozza S."/>
            <person name="Fraser L."/>
            <person name="Peng Y."/>
            <person name="Gunaseelan K."/>
            <person name="Simpson R."/>
            <person name="Tahir J."/>
            <person name="Deroles S."/>
            <person name="Templeton K."/>
            <person name="Luo Z."/>
            <person name="Davy M."/>
            <person name="Cheng C."/>
            <person name="Mcneilage M."/>
            <person name="Scaglione D."/>
            <person name="Liu Y."/>
            <person name="Zhang Q."/>
            <person name="Datson P."/>
            <person name="De Silva N."/>
            <person name="Gardiner S."/>
            <person name="Bassett H."/>
            <person name="Chagne D."/>
            <person name="Mccallum J."/>
            <person name="Dzierzon H."/>
            <person name="Deng C."/>
            <person name="Wang Y.-Y."/>
            <person name="Barron N."/>
            <person name="Manako K."/>
            <person name="Bowen J."/>
            <person name="Foster T."/>
            <person name="Erridge Z."/>
            <person name="Tiffin H."/>
            <person name="Waite C."/>
            <person name="Davies K."/>
            <person name="Grierson E."/>
            <person name="Laing W."/>
            <person name="Kirk R."/>
            <person name="Chen X."/>
            <person name="Wood M."/>
            <person name="Montefiori M."/>
            <person name="Brummell D."/>
            <person name="Schwinn K."/>
            <person name="Catanach A."/>
            <person name="Fullerton C."/>
            <person name="Li D."/>
            <person name="Meiyalaghan S."/>
            <person name="Nieuwenhuizen N."/>
            <person name="Read N."/>
            <person name="Prakash R."/>
            <person name="Hunter D."/>
            <person name="Zhang H."/>
            <person name="Mckenzie M."/>
            <person name="Knabel M."/>
            <person name="Harris A."/>
            <person name="Allan A."/>
            <person name="Chen A."/>
            <person name="Janssen B."/>
            <person name="Plunkett B."/>
            <person name="Dwamena C."/>
            <person name="Voogd C."/>
            <person name="Leif D."/>
            <person name="Lafferty D."/>
            <person name="Souleyre E."/>
            <person name="Varkonyi-Gasic E."/>
            <person name="Gambi F."/>
            <person name="Hanley J."/>
            <person name="Yao J.-L."/>
            <person name="Cheung J."/>
            <person name="David K."/>
            <person name="Warren B."/>
            <person name="Marsh K."/>
            <person name="Snowden K."/>
            <person name="Lin-Wang K."/>
            <person name="Brian L."/>
            <person name="Martinez-Sanchez M."/>
            <person name="Wang M."/>
            <person name="Ileperuma N."/>
            <person name="Macnee N."/>
            <person name="Campin R."/>
            <person name="Mcatee P."/>
            <person name="Drummond R."/>
            <person name="Espley R."/>
            <person name="Ireland H."/>
            <person name="Wu R."/>
            <person name="Atkinson R."/>
            <person name="Karunairetnam S."/>
            <person name="Bulley S."/>
            <person name="Chunkath S."/>
            <person name="Hanley Z."/>
            <person name="Storey R."/>
            <person name="Thrimawithana A."/>
            <person name="Thomson S."/>
            <person name="David C."/>
            <person name="Testolin R."/>
        </authorList>
    </citation>
    <scope>NUCLEOTIDE SEQUENCE [LARGE SCALE GENOMIC DNA]</scope>
    <source>
        <strain evidence="4">cv. Red5</strain>
        <tissue evidence="3">Young leaf</tissue>
    </source>
</reference>
<dbReference type="PROSITE" id="PS50846">
    <property type="entry name" value="HMA_2"/>
    <property type="match status" value="1"/>
</dbReference>
<dbReference type="PANTHER" id="PTHR47005">
    <property type="entry name" value="HEAVY METAL TRANSPORT/DETOXIFICATION SUPERFAMILY PROTEIN"/>
    <property type="match status" value="1"/>
</dbReference>
<dbReference type="OMA" id="FCCNACY"/>
<dbReference type="InParanoid" id="A0A2R6RV03"/>
<feature type="domain" description="HMA" evidence="2">
    <location>
        <begin position="6"/>
        <end position="70"/>
    </location>
</feature>
<gene>
    <name evidence="3" type="ORF">CEY00_Acc04263</name>
</gene>
<dbReference type="Proteomes" id="UP000241394">
    <property type="component" value="Chromosome LG3"/>
</dbReference>
<dbReference type="Gene3D" id="3.30.70.100">
    <property type="match status" value="1"/>
</dbReference>
<dbReference type="InterPro" id="IPR036163">
    <property type="entry name" value="HMA_dom_sf"/>
</dbReference>
<keyword evidence="4" id="KW-1185">Reference proteome</keyword>
<reference evidence="4" key="2">
    <citation type="journal article" date="2018" name="BMC Genomics">
        <title>A manually annotated Actinidia chinensis var. chinensis (kiwifruit) genome highlights the challenges associated with draft genomes and gene prediction in plants.</title>
        <authorList>
            <person name="Pilkington S.M."/>
            <person name="Crowhurst R."/>
            <person name="Hilario E."/>
            <person name="Nardozza S."/>
            <person name="Fraser L."/>
            <person name="Peng Y."/>
            <person name="Gunaseelan K."/>
            <person name="Simpson R."/>
            <person name="Tahir J."/>
            <person name="Deroles S.C."/>
            <person name="Templeton K."/>
            <person name="Luo Z."/>
            <person name="Davy M."/>
            <person name="Cheng C."/>
            <person name="McNeilage M."/>
            <person name="Scaglione D."/>
            <person name="Liu Y."/>
            <person name="Zhang Q."/>
            <person name="Datson P."/>
            <person name="De Silva N."/>
            <person name="Gardiner S.E."/>
            <person name="Bassett H."/>
            <person name="Chagne D."/>
            <person name="McCallum J."/>
            <person name="Dzierzon H."/>
            <person name="Deng C."/>
            <person name="Wang Y.Y."/>
            <person name="Barron L."/>
            <person name="Manako K."/>
            <person name="Bowen J."/>
            <person name="Foster T.M."/>
            <person name="Erridge Z.A."/>
            <person name="Tiffin H."/>
            <person name="Waite C.N."/>
            <person name="Davies K.M."/>
            <person name="Grierson E.P."/>
            <person name="Laing W.A."/>
            <person name="Kirk R."/>
            <person name="Chen X."/>
            <person name="Wood M."/>
            <person name="Montefiori M."/>
            <person name="Brummell D.A."/>
            <person name="Schwinn K.E."/>
            <person name="Catanach A."/>
            <person name="Fullerton C."/>
            <person name="Li D."/>
            <person name="Meiyalaghan S."/>
            <person name="Nieuwenhuizen N."/>
            <person name="Read N."/>
            <person name="Prakash R."/>
            <person name="Hunter D."/>
            <person name="Zhang H."/>
            <person name="McKenzie M."/>
            <person name="Knabel M."/>
            <person name="Harris A."/>
            <person name="Allan A.C."/>
            <person name="Gleave A."/>
            <person name="Chen A."/>
            <person name="Janssen B.J."/>
            <person name="Plunkett B."/>
            <person name="Ampomah-Dwamena C."/>
            <person name="Voogd C."/>
            <person name="Leif D."/>
            <person name="Lafferty D."/>
            <person name="Souleyre E.J.F."/>
            <person name="Varkonyi-Gasic E."/>
            <person name="Gambi F."/>
            <person name="Hanley J."/>
            <person name="Yao J.L."/>
            <person name="Cheung J."/>
            <person name="David K.M."/>
            <person name="Warren B."/>
            <person name="Marsh K."/>
            <person name="Snowden K.C."/>
            <person name="Lin-Wang K."/>
            <person name="Brian L."/>
            <person name="Martinez-Sanchez M."/>
            <person name="Wang M."/>
            <person name="Ileperuma N."/>
            <person name="Macnee N."/>
            <person name="Campin R."/>
            <person name="McAtee P."/>
            <person name="Drummond R.S.M."/>
            <person name="Espley R.V."/>
            <person name="Ireland H.S."/>
            <person name="Wu R."/>
            <person name="Atkinson R.G."/>
            <person name="Karunairetnam S."/>
            <person name="Bulley S."/>
            <person name="Chunkath S."/>
            <person name="Hanley Z."/>
            <person name="Storey R."/>
            <person name="Thrimawithana A.H."/>
            <person name="Thomson S."/>
            <person name="David C."/>
            <person name="Testolin R."/>
            <person name="Huang H."/>
            <person name="Hellens R.P."/>
            <person name="Schaffer R.J."/>
        </authorList>
    </citation>
    <scope>NUCLEOTIDE SEQUENCE [LARGE SCALE GENOMIC DNA]</scope>
    <source>
        <strain evidence="4">cv. Red5</strain>
    </source>
</reference>
<dbReference type="GO" id="GO:0016020">
    <property type="term" value="C:membrane"/>
    <property type="evidence" value="ECO:0007669"/>
    <property type="project" value="UniProtKB-SubCell"/>
</dbReference>